<sequence length="490" mass="54091">MKKAGALDSPEEALEYMNAVIGEVGPASTEEKRKIFLKFGPEMVDWLTSLGFKWVRAHLYPDYYPNVKGAKTGRVIEGAVFDGKKLGPLAKSLNKAPGMPDIALKSGDAYLLPMVTRSWKGFSTMMRILGQTLQWKLTGKQPLTLGRSLCGQLMYLIQKKQPTEVWLNSPLKEIISDGDSVVGVVVERDGKATKIKAEKAIILAAGGFPHNKEMRKKYHGLDQEWSSATPGNTGDAITAAESIGAATDLMDDAWWGASFILDGKINFSVTERSMPGCILVDQDGFRFANESTSYVDLGHRILEHHRNTGKAIPCWLIMDGLYRKRYLFGMMPPGLTPKKFIRNGEIIKADSLESLARQCNIPYDNLKATLVRFNSFALHGKDEDFGRGQDIYDRYYSDDFIRPNSNLAPITTPPFYAIRFYPGDLGTKGGLLTDEFARVLRKDGTAIKNLYATGNTTASVMGRTYPGPGSTLGPACTFGYIAVKHLTNTL</sequence>
<proteinExistence type="predicted"/>
<evidence type="ECO:0000256" key="2">
    <source>
        <dbReference type="ARBA" id="ARBA00022630"/>
    </source>
</evidence>
<dbReference type="GO" id="GO:0016491">
    <property type="term" value="F:oxidoreductase activity"/>
    <property type="evidence" value="ECO:0007669"/>
    <property type="project" value="UniProtKB-KW"/>
</dbReference>
<dbReference type="AlphaFoldDB" id="A0A401XNC4"/>
<accession>A0A401XNC4</accession>
<dbReference type="Gene3D" id="3.90.700.10">
    <property type="entry name" value="Succinate dehydrogenase/fumarate reductase flavoprotein, catalytic domain"/>
    <property type="match status" value="1"/>
</dbReference>
<name>A0A401XNC4_9FLAO</name>
<dbReference type="SUPFAM" id="SSF51905">
    <property type="entry name" value="FAD/NAD(P)-binding domain"/>
    <property type="match status" value="1"/>
</dbReference>
<organism evidence="6 7">
    <name type="scientific">Thermaurantimonas aggregans</name>
    <dbReference type="NCBI Taxonomy" id="2173829"/>
    <lineage>
        <taxon>Bacteria</taxon>
        <taxon>Pseudomonadati</taxon>
        <taxon>Bacteroidota</taxon>
        <taxon>Flavobacteriia</taxon>
        <taxon>Flavobacteriales</taxon>
        <taxon>Schleiferiaceae</taxon>
        <taxon>Thermaurantimonas</taxon>
    </lineage>
</organism>
<evidence type="ECO:0000256" key="4">
    <source>
        <dbReference type="ARBA" id="ARBA00023002"/>
    </source>
</evidence>
<dbReference type="PANTHER" id="PTHR43400:SF10">
    <property type="entry name" value="3-OXOSTEROID 1-DEHYDROGENASE"/>
    <property type="match status" value="1"/>
</dbReference>
<gene>
    <name evidence="6" type="ORF">JCM31826_20000</name>
</gene>
<dbReference type="GO" id="GO:0008202">
    <property type="term" value="P:steroid metabolic process"/>
    <property type="evidence" value="ECO:0007669"/>
    <property type="project" value="UniProtKB-ARBA"/>
</dbReference>
<dbReference type="InterPro" id="IPR036188">
    <property type="entry name" value="FAD/NAD-bd_sf"/>
</dbReference>
<dbReference type="InterPro" id="IPR003953">
    <property type="entry name" value="FAD-dep_OxRdtase_2_FAD-bd"/>
</dbReference>
<evidence type="ECO:0000256" key="3">
    <source>
        <dbReference type="ARBA" id="ARBA00022827"/>
    </source>
</evidence>
<keyword evidence="4" id="KW-0560">Oxidoreductase</keyword>
<dbReference type="InterPro" id="IPR050315">
    <property type="entry name" value="FAD-oxidoreductase_2"/>
</dbReference>
<evidence type="ECO:0000259" key="5">
    <source>
        <dbReference type="Pfam" id="PF00890"/>
    </source>
</evidence>
<comment type="cofactor">
    <cofactor evidence="1">
        <name>FAD</name>
        <dbReference type="ChEBI" id="CHEBI:57692"/>
    </cofactor>
</comment>
<keyword evidence="7" id="KW-1185">Reference proteome</keyword>
<dbReference type="Gene3D" id="3.50.50.60">
    <property type="entry name" value="FAD/NAD(P)-binding domain"/>
    <property type="match status" value="2"/>
</dbReference>
<dbReference type="Pfam" id="PF00890">
    <property type="entry name" value="FAD_binding_2"/>
    <property type="match status" value="1"/>
</dbReference>
<comment type="caution">
    <text evidence="6">The sequence shown here is derived from an EMBL/GenBank/DDBJ whole genome shotgun (WGS) entry which is preliminary data.</text>
</comment>
<dbReference type="InterPro" id="IPR027477">
    <property type="entry name" value="Succ_DH/fumarate_Rdtase_cat_sf"/>
</dbReference>
<reference evidence="6 7" key="1">
    <citation type="submission" date="2018-11" db="EMBL/GenBank/DDBJ databases">
        <title>Schleiferia aggregans sp. nov., a moderately thermophilic heterotrophic bacterium isolated from microbial mats at a terrestrial hot spring.</title>
        <authorList>
            <person name="Iino T."/>
            <person name="Ohkuma M."/>
            <person name="Haruta S."/>
        </authorList>
    </citation>
    <scope>NUCLEOTIDE SEQUENCE [LARGE SCALE GENOMIC DNA]</scope>
    <source>
        <strain evidence="6 7">LA</strain>
    </source>
</reference>
<evidence type="ECO:0000313" key="7">
    <source>
        <dbReference type="Proteomes" id="UP000286715"/>
    </source>
</evidence>
<evidence type="ECO:0000256" key="1">
    <source>
        <dbReference type="ARBA" id="ARBA00001974"/>
    </source>
</evidence>
<protein>
    <submittedName>
        <fullName evidence="6">3-oxosteroid 1-dehydrogenase</fullName>
    </submittedName>
</protein>
<keyword evidence="3" id="KW-0274">FAD</keyword>
<evidence type="ECO:0000313" key="6">
    <source>
        <dbReference type="EMBL" id="GCD78518.1"/>
    </source>
</evidence>
<dbReference type="PANTHER" id="PTHR43400">
    <property type="entry name" value="FUMARATE REDUCTASE"/>
    <property type="match status" value="1"/>
</dbReference>
<dbReference type="Proteomes" id="UP000286715">
    <property type="component" value="Unassembled WGS sequence"/>
</dbReference>
<dbReference type="EMBL" id="BHZE01000025">
    <property type="protein sequence ID" value="GCD78518.1"/>
    <property type="molecule type" value="Genomic_DNA"/>
</dbReference>
<keyword evidence="2" id="KW-0285">Flavoprotein</keyword>
<dbReference type="SUPFAM" id="SSF56425">
    <property type="entry name" value="Succinate dehydrogenase/fumarate reductase flavoprotein, catalytic domain"/>
    <property type="match status" value="1"/>
</dbReference>
<feature type="domain" description="FAD-dependent oxidoreductase 2 FAD-binding" evidence="5">
    <location>
        <begin position="5"/>
        <end position="472"/>
    </location>
</feature>